<evidence type="ECO:0000313" key="2">
    <source>
        <dbReference type="Proteomes" id="UP000179145"/>
    </source>
</evidence>
<reference evidence="1 2" key="1">
    <citation type="journal article" date="2016" name="Microb. Cell Fact.">
        <title>Dissection of exopolysaccharide biosynthesis in Kozakia baliensis.</title>
        <authorList>
            <person name="Brandt J.U."/>
            <person name="Jakob F."/>
            <person name="Behr J."/>
            <person name="Geissler A.J."/>
            <person name="Vogel R.F."/>
        </authorList>
    </citation>
    <scope>NUCLEOTIDE SEQUENCE [LARGE SCALE GENOMIC DNA]</scope>
    <source>
        <strain evidence="1 2">DSM 14400</strain>
        <plasmid evidence="2">Plasmid pkb14400_3</plasmid>
    </source>
</reference>
<geneLocation type="plasmid" evidence="2">
    <name>pkb14400_3</name>
</geneLocation>
<dbReference type="Pfam" id="PF06564">
    <property type="entry name" value="CBP_BcsQ"/>
    <property type="match status" value="1"/>
</dbReference>
<sequence length="243" mass="26093">MLAANIAGQLIQLGIQQIIVIDLDPQNTLRLHFGIPLAQRNGIMAQIESPERWSKMAVRSASGVFVMPYGTMSFEDNLHLASSLATRPELLAHPLQFLASDPLTAVIVDTAPGPSTSLAAVLPVTDLLISVLAPDAASLVLMSEIKSGECYGYPANTTRQQKTLKHGVIVNQVDPLNRLAMTLVQNISSAFSSDLLGVVYRDEHVTEALAAQHLVHDYAPLSRAAADLRLGAQRVWSVLGGTQ</sequence>
<protein>
    <submittedName>
        <fullName evidence="1">Uncharacterized protein</fullName>
    </submittedName>
</protein>
<dbReference type="EMBL" id="CP014677">
    <property type="protein sequence ID" value="AOX18756.1"/>
    <property type="molecule type" value="Genomic_DNA"/>
</dbReference>
<dbReference type="InterPro" id="IPR050678">
    <property type="entry name" value="DNA_Partitioning_ATPase"/>
</dbReference>
<dbReference type="PANTHER" id="PTHR13696">
    <property type="entry name" value="P-LOOP CONTAINING NUCLEOSIDE TRIPHOSPHATE HYDROLASE"/>
    <property type="match status" value="1"/>
</dbReference>
<organism evidence="1 2">
    <name type="scientific">Kozakia baliensis</name>
    <dbReference type="NCBI Taxonomy" id="153496"/>
    <lineage>
        <taxon>Bacteria</taxon>
        <taxon>Pseudomonadati</taxon>
        <taxon>Pseudomonadota</taxon>
        <taxon>Alphaproteobacteria</taxon>
        <taxon>Acetobacterales</taxon>
        <taxon>Acetobacteraceae</taxon>
        <taxon>Kozakia</taxon>
    </lineage>
</organism>
<accession>A0A1D8UYS9</accession>
<keyword evidence="1" id="KW-0614">Plasmid</keyword>
<dbReference type="InterPro" id="IPR017746">
    <property type="entry name" value="Cellulose_synthase_operon_BcsQ"/>
</dbReference>
<dbReference type="InterPro" id="IPR027417">
    <property type="entry name" value="P-loop_NTPase"/>
</dbReference>
<evidence type="ECO:0000313" key="1">
    <source>
        <dbReference type="EMBL" id="AOX18756.1"/>
    </source>
</evidence>
<dbReference type="SUPFAM" id="SSF52540">
    <property type="entry name" value="P-loop containing nucleoside triphosphate hydrolases"/>
    <property type="match status" value="1"/>
</dbReference>
<keyword evidence="2" id="KW-1185">Reference proteome</keyword>
<gene>
    <name evidence="1" type="ORF">A0U89_15740</name>
</gene>
<dbReference type="KEGG" id="kba:A0U89_15740"/>
<dbReference type="Proteomes" id="UP000179145">
    <property type="component" value="Plasmid pKB14400_3"/>
</dbReference>
<dbReference type="PANTHER" id="PTHR13696:SF52">
    <property type="entry name" value="PARA FAMILY PROTEIN CT_582"/>
    <property type="match status" value="1"/>
</dbReference>
<dbReference type="Gene3D" id="3.40.50.300">
    <property type="entry name" value="P-loop containing nucleotide triphosphate hydrolases"/>
    <property type="match status" value="1"/>
</dbReference>
<name>A0A1D8UYS9_9PROT</name>
<proteinExistence type="predicted"/>
<dbReference type="AlphaFoldDB" id="A0A1D8UYS9"/>